<dbReference type="Proteomes" id="UP000316726">
    <property type="component" value="Chromosome 17"/>
</dbReference>
<evidence type="ECO:0000256" key="1">
    <source>
        <dbReference type="ARBA" id="ARBA00004141"/>
    </source>
</evidence>
<proteinExistence type="inferred from homology"/>
<evidence type="ECO:0000256" key="2">
    <source>
        <dbReference type="ARBA" id="ARBA00007375"/>
    </source>
</evidence>
<dbReference type="STRING" id="1764295.A0A5B8MX19"/>
<keyword evidence="3 6" id="KW-0812">Transmembrane</keyword>
<evidence type="ECO:0000256" key="6">
    <source>
        <dbReference type="SAM" id="Phobius"/>
    </source>
</evidence>
<organism evidence="7 8">
    <name type="scientific">Chloropicon primus</name>
    <dbReference type="NCBI Taxonomy" id="1764295"/>
    <lineage>
        <taxon>Eukaryota</taxon>
        <taxon>Viridiplantae</taxon>
        <taxon>Chlorophyta</taxon>
        <taxon>Chloropicophyceae</taxon>
        <taxon>Chloropicales</taxon>
        <taxon>Chloropicaceae</taxon>
        <taxon>Chloropicon</taxon>
    </lineage>
</organism>
<comment type="subcellular location">
    <subcellularLocation>
        <location evidence="1">Membrane</location>
        <topology evidence="1">Multi-pass membrane protein</topology>
    </subcellularLocation>
</comment>
<evidence type="ECO:0000256" key="3">
    <source>
        <dbReference type="ARBA" id="ARBA00022692"/>
    </source>
</evidence>
<dbReference type="OrthoDB" id="2133758at2759"/>
<evidence type="ECO:0000256" key="4">
    <source>
        <dbReference type="ARBA" id="ARBA00022989"/>
    </source>
</evidence>
<dbReference type="GO" id="GO:0016020">
    <property type="term" value="C:membrane"/>
    <property type="evidence" value="ECO:0007669"/>
    <property type="project" value="UniProtKB-SubCell"/>
</dbReference>
<feature type="transmembrane region" description="Helical" evidence="6">
    <location>
        <begin position="173"/>
        <end position="196"/>
    </location>
</feature>
<evidence type="ECO:0000256" key="5">
    <source>
        <dbReference type="ARBA" id="ARBA00023136"/>
    </source>
</evidence>
<feature type="transmembrane region" description="Helical" evidence="6">
    <location>
        <begin position="142"/>
        <end position="161"/>
    </location>
</feature>
<dbReference type="GO" id="GO:0016787">
    <property type="term" value="F:hydrolase activity"/>
    <property type="evidence" value="ECO:0007669"/>
    <property type="project" value="TreeGrafter"/>
</dbReference>
<dbReference type="PANTHER" id="PTHR31885:SF6">
    <property type="entry name" value="GH04784P"/>
    <property type="match status" value="1"/>
</dbReference>
<feature type="transmembrane region" description="Helical" evidence="6">
    <location>
        <begin position="202"/>
        <end position="222"/>
    </location>
</feature>
<feature type="transmembrane region" description="Helical" evidence="6">
    <location>
        <begin position="115"/>
        <end position="136"/>
    </location>
</feature>
<comment type="similarity">
    <text evidence="2">Belongs to the TMEM86 family.</text>
</comment>
<sequence>MRGFVPIYLLSIAVYISFILRKDKDVKDLWVYEAFFKMWPCIVLTVEAHGKTNKAKAAAFAFALSALGDAALCHNDYKETELSFVLGLVAFLAAQWCYVYCFSKTKTKSRAGKQGSGLVRTLGCYAYAGGLYAFLYGNLGQIKIPVLFYCVSIATTFASSLDAASRSKHNQSSVFGILGAVLFVMSDSSLALNMFVGPVVPHARLVIMSTYWTAQLFLALCFKG</sequence>
<dbReference type="EMBL" id="CP031050">
    <property type="protein sequence ID" value="QDZ25368.1"/>
    <property type="molecule type" value="Genomic_DNA"/>
</dbReference>
<reference evidence="7 8" key="1">
    <citation type="submission" date="2018-07" db="EMBL/GenBank/DDBJ databases">
        <title>The complete nuclear genome of the prasinophyte Chloropicon primus (CCMP1205).</title>
        <authorList>
            <person name="Pombert J.-F."/>
            <person name="Otis C."/>
            <person name="Turmel M."/>
            <person name="Lemieux C."/>
        </authorList>
    </citation>
    <scope>NUCLEOTIDE SEQUENCE [LARGE SCALE GENOMIC DNA]</scope>
    <source>
        <strain evidence="7 8">CCMP1205</strain>
    </source>
</reference>
<evidence type="ECO:0000313" key="8">
    <source>
        <dbReference type="Proteomes" id="UP000316726"/>
    </source>
</evidence>
<feature type="transmembrane region" description="Helical" evidence="6">
    <location>
        <begin position="84"/>
        <end position="103"/>
    </location>
</feature>
<name>A0A5B8MX19_9CHLO</name>
<dbReference type="PANTHER" id="PTHR31885">
    <property type="entry name" value="GH04784P"/>
    <property type="match status" value="1"/>
</dbReference>
<dbReference type="AlphaFoldDB" id="A0A5B8MX19"/>
<accession>A0A5B8MX19</accession>
<feature type="transmembrane region" description="Helical" evidence="6">
    <location>
        <begin position="5"/>
        <end position="21"/>
    </location>
</feature>
<evidence type="ECO:0008006" key="9">
    <source>
        <dbReference type="Google" id="ProtNLM"/>
    </source>
</evidence>
<keyword evidence="8" id="KW-1185">Reference proteome</keyword>
<dbReference type="InterPro" id="IPR012506">
    <property type="entry name" value="TMEM86B-like"/>
</dbReference>
<keyword evidence="5 6" id="KW-0472">Membrane</keyword>
<keyword evidence="4 6" id="KW-1133">Transmembrane helix</keyword>
<gene>
    <name evidence="7" type="ORF">A3770_17p78860</name>
</gene>
<protein>
    <recommendedName>
        <fullName evidence="9">YhhN-like protein</fullName>
    </recommendedName>
</protein>
<evidence type="ECO:0000313" key="7">
    <source>
        <dbReference type="EMBL" id="QDZ25368.1"/>
    </source>
</evidence>
<dbReference type="Pfam" id="PF07947">
    <property type="entry name" value="YhhN"/>
    <property type="match status" value="1"/>
</dbReference>